<dbReference type="Ensembl" id="ENSECRT00000016157.1">
    <property type="protein sequence ID" value="ENSECRP00000015875.1"/>
    <property type="gene ID" value="ENSECRG00000010586.1"/>
</dbReference>
<accession>A0A8C4SFI5</accession>
<sequence>PPIPPCLHSLFHLSSTLPITLSDVTLVCLVSSETPVGPVRWYKGAGSERTHFYSPAPKGGDKNDPRVTWTMENTAVNYSITIRDVRVSDTGGYYCVKYKKVDENKPYASGPGLCPRPFLAPEPRLLKSTNYAQSIPSIHNVEKKKTQV</sequence>
<reference evidence="5" key="2">
    <citation type="submission" date="2025-08" db="UniProtKB">
        <authorList>
            <consortium name="Ensembl"/>
        </authorList>
    </citation>
    <scope>IDENTIFICATION</scope>
</reference>
<dbReference type="AlphaFoldDB" id="A0A8C4SFI5"/>
<evidence type="ECO:0000256" key="2">
    <source>
        <dbReference type="ARBA" id="ARBA00023180"/>
    </source>
</evidence>
<protein>
    <recommendedName>
        <fullName evidence="4">Ig-like domain-containing protein</fullName>
    </recommendedName>
</protein>
<keyword evidence="1" id="KW-1015">Disulfide bond</keyword>
<proteinExistence type="predicted"/>
<keyword evidence="6" id="KW-1185">Reference proteome</keyword>
<evidence type="ECO:0000313" key="6">
    <source>
        <dbReference type="Proteomes" id="UP000694620"/>
    </source>
</evidence>
<dbReference type="InterPro" id="IPR036179">
    <property type="entry name" value="Ig-like_dom_sf"/>
</dbReference>
<reference evidence="5" key="1">
    <citation type="submission" date="2021-06" db="EMBL/GenBank/DDBJ databases">
        <authorList>
            <consortium name="Wellcome Sanger Institute Data Sharing"/>
        </authorList>
    </citation>
    <scope>NUCLEOTIDE SEQUENCE [LARGE SCALE GENOMIC DNA]</scope>
</reference>
<dbReference type="Pfam" id="PF07686">
    <property type="entry name" value="V-set"/>
    <property type="match status" value="1"/>
</dbReference>
<dbReference type="SUPFAM" id="SSF48726">
    <property type="entry name" value="Immunoglobulin"/>
    <property type="match status" value="1"/>
</dbReference>
<dbReference type="InterPro" id="IPR013783">
    <property type="entry name" value="Ig-like_fold"/>
</dbReference>
<feature type="chain" id="PRO_5034505779" description="Ig-like domain-containing protein" evidence="3">
    <location>
        <begin position="23"/>
        <end position="148"/>
    </location>
</feature>
<keyword evidence="2" id="KW-0325">Glycoprotein</keyword>
<dbReference type="Proteomes" id="UP000694620">
    <property type="component" value="Chromosome 10"/>
</dbReference>
<evidence type="ECO:0000256" key="1">
    <source>
        <dbReference type="ARBA" id="ARBA00023157"/>
    </source>
</evidence>
<evidence type="ECO:0000313" key="5">
    <source>
        <dbReference type="Ensembl" id="ENSECRP00000015875.1"/>
    </source>
</evidence>
<reference evidence="5" key="3">
    <citation type="submission" date="2025-09" db="UniProtKB">
        <authorList>
            <consortium name="Ensembl"/>
        </authorList>
    </citation>
    <scope>IDENTIFICATION</scope>
</reference>
<dbReference type="PROSITE" id="PS50835">
    <property type="entry name" value="IG_LIKE"/>
    <property type="match status" value="1"/>
</dbReference>
<dbReference type="GeneTree" id="ENSGT00940000173285"/>
<evidence type="ECO:0000259" key="4">
    <source>
        <dbReference type="PROSITE" id="PS50835"/>
    </source>
</evidence>
<dbReference type="InterPro" id="IPR051755">
    <property type="entry name" value="Ig-like_CS_Receptor"/>
</dbReference>
<organism evidence="5 6">
    <name type="scientific">Erpetoichthys calabaricus</name>
    <name type="common">Rope fish</name>
    <name type="synonym">Calamoichthys calabaricus</name>
    <dbReference type="NCBI Taxonomy" id="27687"/>
    <lineage>
        <taxon>Eukaryota</taxon>
        <taxon>Metazoa</taxon>
        <taxon>Chordata</taxon>
        <taxon>Craniata</taxon>
        <taxon>Vertebrata</taxon>
        <taxon>Euteleostomi</taxon>
        <taxon>Actinopterygii</taxon>
        <taxon>Polypteriformes</taxon>
        <taxon>Polypteridae</taxon>
        <taxon>Erpetoichthys</taxon>
    </lineage>
</organism>
<dbReference type="InterPro" id="IPR007110">
    <property type="entry name" value="Ig-like_dom"/>
</dbReference>
<feature type="domain" description="Ig-like" evidence="4">
    <location>
        <begin position="5"/>
        <end position="95"/>
    </location>
</feature>
<dbReference type="PANTHER" id="PTHR19971">
    <property type="entry name" value="SIGNAL-REGULATORY PROTEIN BETA"/>
    <property type="match status" value="1"/>
</dbReference>
<evidence type="ECO:0000256" key="3">
    <source>
        <dbReference type="SAM" id="SignalP"/>
    </source>
</evidence>
<keyword evidence="3" id="KW-0732">Signal</keyword>
<feature type="signal peptide" evidence="3">
    <location>
        <begin position="1"/>
        <end position="22"/>
    </location>
</feature>
<dbReference type="SMART" id="SM00406">
    <property type="entry name" value="IGv"/>
    <property type="match status" value="1"/>
</dbReference>
<dbReference type="InterPro" id="IPR013106">
    <property type="entry name" value="Ig_V-set"/>
</dbReference>
<dbReference type="Gene3D" id="2.60.40.10">
    <property type="entry name" value="Immunoglobulins"/>
    <property type="match status" value="1"/>
</dbReference>
<name>A0A8C4SFI5_ERPCA</name>